<accession>A0A7K6AQ51</accession>
<keyword evidence="4" id="KW-1185">Reference proteome</keyword>
<dbReference type="SUPFAM" id="SSF52425">
    <property type="entry name" value="Cryptochrome/photolyase, N-terminal domain"/>
    <property type="match status" value="1"/>
</dbReference>
<dbReference type="InterPro" id="IPR014729">
    <property type="entry name" value="Rossmann-like_a/b/a_fold"/>
</dbReference>
<organism evidence="3 4">
    <name type="scientific">Upupa epops</name>
    <name type="common">Eurasian hoopoe</name>
    <dbReference type="NCBI Taxonomy" id="57439"/>
    <lineage>
        <taxon>Eukaryota</taxon>
        <taxon>Metazoa</taxon>
        <taxon>Chordata</taxon>
        <taxon>Craniata</taxon>
        <taxon>Vertebrata</taxon>
        <taxon>Euteleostomi</taxon>
        <taxon>Archelosauria</taxon>
        <taxon>Archosauria</taxon>
        <taxon>Dinosauria</taxon>
        <taxon>Saurischia</taxon>
        <taxon>Theropoda</taxon>
        <taxon>Coelurosauria</taxon>
        <taxon>Aves</taxon>
        <taxon>Neognathae</taxon>
        <taxon>Neoaves</taxon>
        <taxon>Telluraves</taxon>
        <taxon>Coraciimorphae</taxon>
        <taxon>Bucerotiformes</taxon>
        <taxon>Upupidae</taxon>
        <taxon>Upupa</taxon>
    </lineage>
</organism>
<reference evidence="3 4" key="1">
    <citation type="submission" date="2019-09" db="EMBL/GenBank/DDBJ databases">
        <title>Bird 10,000 Genomes (B10K) Project - Family phase.</title>
        <authorList>
            <person name="Zhang G."/>
        </authorList>
    </citation>
    <scope>NUCLEOTIDE SEQUENCE [LARGE SCALE GENOMIC DNA]</scope>
    <source>
        <strain evidence="3">B10K-DU-012-37</strain>
    </source>
</reference>
<dbReference type="Pfam" id="PF00875">
    <property type="entry name" value="DNA_photolyase"/>
    <property type="match status" value="1"/>
</dbReference>
<gene>
    <name evidence="3" type="primary">Crydash</name>
    <name evidence="3" type="ORF">UPUEPO_R14899</name>
</gene>
<feature type="non-terminal residue" evidence="3">
    <location>
        <position position="1"/>
    </location>
</feature>
<dbReference type="Proteomes" id="UP000544127">
    <property type="component" value="Unassembled WGS sequence"/>
</dbReference>
<dbReference type="Gene3D" id="3.40.50.620">
    <property type="entry name" value="HUPs"/>
    <property type="match status" value="1"/>
</dbReference>
<evidence type="ECO:0000259" key="2">
    <source>
        <dbReference type="PROSITE" id="PS51645"/>
    </source>
</evidence>
<name>A0A7K6AQ51_UPUEP</name>
<comment type="caution">
    <text evidence="3">The sequence shown here is derived from an EMBL/GenBank/DDBJ whole genome shotgun (WGS) entry which is preliminary data.</text>
</comment>
<protein>
    <submittedName>
        <fullName evidence="3">CRYD protein</fullName>
    </submittedName>
</protein>
<dbReference type="AlphaFoldDB" id="A0A7K6AQ51"/>
<dbReference type="OrthoDB" id="435881at2759"/>
<dbReference type="EMBL" id="VZRI01004027">
    <property type="protein sequence ID" value="NWU92190.1"/>
    <property type="molecule type" value="Genomic_DNA"/>
</dbReference>
<feature type="domain" description="Photolyase/cryptochrome alpha/beta" evidence="2">
    <location>
        <begin position="1"/>
        <end position="77"/>
    </location>
</feature>
<sequence length="77" mass="8811">WAPHHHGGDPHLRPFLKDGLHQLRFLLGSLRDLRETLKKKGSTLAVRKGKLEDLVRDPITQLPSISAVMFHEEVKEI</sequence>
<evidence type="ECO:0000256" key="1">
    <source>
        <dbReference type="ARBA" id="ARBA00022991"/>
    </source>
</evidence>
<dbReference type="PROSITE" id="PS51645">
    <property type="entry name" value="PHR_CRY_ALPHA_BETA"/>
    <property type="match status" value="1"/>
</dbReference>
<keyword evidence="1" id="KW-0157">Chromophore</keyword>
<evidence type="ECO:0000313" key="4">
    <source>
        <dbReference type="Proteomes" id="UP000544127"/>
    </source>
</evidence>
<feature type="non-terminal residue" evidence="3">
    <location>
        <position position="77"/>
    </location>
</feature>
<proteinExistence type="predicted"/>
<dbReference type="InterPro" id="IPR006050">
    <property type="entry name" value="DNA_photolyase_N"/>
</dbReference>
<dbReference type="InterPro" id="IPR036155">
    <property type="entry name" value="Crypto/Photolyase_N_sf"/>
</dbReference>
<evidence type="ECO:0000313" key="3">
    <source>
        <dbReference type="EMBL" id="NWU92190.1"/>
    </source>
</evidence>